<dbReference type="EMBL" id="JAZIBG010000019">
    <property type="protein sequence ID" value="MEF7613653.1"/>
    <property type="molecule type" value="Genomic_DNA"/>
</dbReference>
<organism evidence="4 5">
    <name type="scientific">Aquincola agrisoli</name>
    <dbReference type="NCBI Taxonomy" id="3119538"/>
    <lineage>
        <taxon>Bacteria</taxon>
        <taxon>Pseudomonadati</taxon>
        <taxon>Pseudomonadota</taxon>
        <taxon>Betaproteobacteria</taxon>
        <taxon>Burkholderiales</taxon>
        <taxon>Sphaerotilaceae</taxon>
        <taxon>Aquincola</taxon>
    </lineage>
</organism>
<evidence type="ECO:0000313" key="4">
    <source>
        <dbReference type="EMBL" id="MEF7613653.1"/>
    </source>
</evidence>
<feature type="domain" description="FAD-binding PCMH-type" evidence="3">
    <location>
        <begin position="11"/>
        <end position="189"/>
    </location>
</feature>
<dbReference type="Pfam" id="PF01565">
    <property type="entry name" value="FAD_binding_4"/>
    <property type="match status" value="1"/>
</dbReference>
<sequence>MSMTTNLAAPLPGGSDDPALRRIADQILGAKAPLAIRGGGTKHFYGEAVQGEPLDVSPLSGISSYEPTELVVTVRAGTPLAELEAALAEKGQCLPFEPPRFASTAHPELRGGTVGGMVASGLAGPSRAAVGGVRDYVLGATMLNGRAELMSFGGQVMKNVAGYDVSRLLAGSMGILGVICEVSLKVLPVAPASATLCFLLDEATAIRRLNEWGGLPLPINASAWRDGHLYVRLRGARAAVGDAQRRMGGDLVEPAVAEPLWLGLRDHTGTYHTRALDAVEAGQSLWRLSVPSTVPPLGLAGESLLEHGGAQRWLVTGAPAAEVRGAAARAGGHATLFRTQDKSPGVFAPLASPLDRLHRQLKQAFDPASIFNPGRLYPGL</sequence>
<dbReference type="InterPro" id="IPR036318">
    <property type="entry name" value="FAD-bd_PCMH-like_sf"/>
</dbReference>
<dbReference type="InterPro" id="IPR016169">
    <property type="entry name" value="FAD-bd_PCMH_sub2"/>
</dbReference>
<evidence type="ECO:0000259" key="3">
    <source>
        <dbReference type="PROSITE" id="PS51387"/>
    </source>
</evidence>
<protein>
    <submittedName>
        <fullName evidence="4">Glycolate oxidase subunit GlcE</fullName>
        <ecNumber evidence="4">1.1.99.14</ecNumber>
    </submittedName>
</protein>
<dbReference type="PANTHER" id="PTHR11748">
    <property type="entry name" value="D-LACTATE DEHYDROGENASE"/>
    <property type="match status" value="1"/>
</dbReference>
<dbReference type="InterPro" id="IPR006094">
    <property type="entry name" value="Oxid_FAD_bind_N"/>
</dbReference>
<keyword evidence="5" id="KW-1185">Reference proteome</keyword>
<proteinExistence type="predicted"/>
<accession>A0AAW9QBU0</accession>
<keyword evidence="2" id="KW-0274">FAD</keyword>
<reference evidence="4 5" key="1">
    <citation type="submission" date="2024-02" db="EMBL/GenBank/DDBJ databases">
        <title>Genome sequence of Aquincola sp. MAHUQ-54.</title>
        <authorList>
            <person name="Huq M.A."/>
        </authorList>
    </citation>
    <scope>NUCLEOTIDE SEQUENCE [LARGE SCALE GENOMIC DNA]</scope>
    <source>
        <strain evidence="4 5">MAHUQ-54</strain>
    </source>
</reference>
<evidence type="ECO:0000313" key="5">
    <source>
        <dbReference type="Proteomes" id="UP001336250"/>
    </source>
</evidence>
<keyword evidence="4" id="KW-0560">Oxidoreductase</keyword>
<dbReference type="SUPFAM" id="SSF56176">
    <property type="entry name" value="FAD-binding/transporter-associated domain-like"/>
    <property type="match status" value="1"/>
</dbReference>
<dbReference type="PANTHER" id="PTHR11748:SF103">
    <property type="entry name" value="GLYCOLATE OXIDASE SUBUNIT GLCE"/>
    <property type="match status" value="1"/>
</dbReference>
<evidence type="ECO:0000256" key="1">
    <source>
        <dbReference type="ARBA" id="ARBA00022630"/>
    </source>
</evidence>
<evidence type="ECO:0000256" key="2">
    <source>
        <dbReference type="ARBA" id="ARBA00022827"/>
    </source>
</evidence>
<dbReference type="NCBIfam" id="NF008439">
    <property type="entry name" value="PRK11282.1"/>
    <property type="match status" value="1"/>
</dbReference>
<keyword evidence="1" id="KW-0285">Flavoprotein</keyword>
<dbReference type="EC" id="1.1.99.14" evidence="4"/>
<comment type="caution">
    <text evidence="4">The sequence shown here is derived from an EMBL/GenBank/DDBJ whole genome shotgun (WGS) entry which is preliminary data.</text>
</comment>
<dbReference type="InterPro" id="IPR016166">
    <property type="entry name" value="FAD-bd_PCMH"/>
</dbReference>
<dbReference type="GO" id="GO:0071949">
    <property type="term" value="F:FAD binding"/>
    <property type="evidence" value="ECO:0007669"/>
    <property type="project" value="InterPro"/>
</dbReference>
<name>A0AAW9QBU0_9BURK</name>
<dbReference type="Gene3D" id="3.30.465.10">
    <property type="match status" value="1"/>
</dbReference>
<dbReference type="PROSITE" id="PS51387">
    <property type="entry name" value="FAD_PCMH"/>
    <property type="match status" value="1"/>
</dbReference>
<dbReference type="InterPro" id="IPR016164">
    <property type="entry name" value="FAD-linked_Oxase-like_C"/>
</dbReference>
<dbReference type="GO" id="GO:0019154">
    <property type="term" value="F:glycolate dehydrogenase activity"/>
    <property type="evidence" value="ECO:0007669"/>
    <property type="project" value="UniProtKB-EC"/>
</dbReference>
<dbReference type="Proteomes" id="UP001336250">
    <property type="component" value="Unassembled WGS sequence"/>
</dbReference>
<dbReference type="SUPFAM" id="SSF55103">
    <property type="entry name" value="FAD-linked oxidases, C-terminal domain"/>
    <property type="match status" value="1"/>
</dbReference>
<gene>
    <name evidence="4" type="primary">glcE</name>
    <name evidence="4" type="ORF">V4F39_06995</name>
</gene>
<dbReference type="AlphaFoldDB" id="A0AAW9QBU0"/>